<proteinExistence type="predicted"/>
<dbReference type="PROSITE" id="PS51257">
    <property type="entry name" value="PROKAR_LIPOPROTEIN"/>
    <property type="match status" value="1"/>
</dbReference>
<protein>
    <recommendedName>
        <fullName evidence="3">Lipoprotein</fullName>
    </recommendedName>
</protein>
<evidence type="ECO:0008006" key="3">
    <source>
        <dbReference type="Google" id="ProtNLM"/>
    </source>
</evidence>
<reference evidence="1 2" key="1">
    <citation type="submission" date="2016-11" db="EMBL/GenBank/DDBJ databases">
        <authorList>
            <person name="Jaros S."/>
            <person name="Januszkiewicz K."/>
            <person name="Wedrychowicz H."/>
        </authorList>
    </citation>
    <scope>NUCLEOTIDE SEQUENCE [LARGE SCALE GENOMIC DNA]</scope>
    <source>
        <strain evidence="1 2">DSM 28715</strain>
    </source>
</reference>
<dbReference type="AlphaFoldDB" id="A0A1M5SKW7"/>
<dbReference type="EMBL" id="FQXB01000006">
    <property type="protein sequence ID" value="SHH39237.1"/>
    <property type="molecule type" value="Genomic_DNA"/>
</dbReference>
<dbReference type="Proteomes" id="UP000184074">
    <property type="component" value="Unassembled WGS sequence"/>
</dbReference>
<name>A0A1M5SKW7_9RHOB</name>
<evidence type="ECO:0000313" key="1">
    <source>
        <dbReference type="EMBL" id="SHH39237.1"/>
    </source>
</evidence>
<dbReference type="OrthoDB" id="7774376at2"/>
<organism evidence="1 2">
    <name type="scientific">Cognatiyoonia sediminum</name>
    <dbReference type="NCBI Taxonomy" id="1508389"/>
    <lineage>
        <taxon>Bacteria</taxon>
        <taxon>Pseudomonadati</taxon>
        <taxon>Pseudomonadota</taxon>
        <taxon>Alphaproteobacteria</taxon>
        <taxon>Rhodobacterales</taxon>
        <taxon>Paracoccaceae</taxon>
        <taxon>Cognatiyoonia</taxon>
    </lineage>
</organism>
<dbReference type="RefSeq" id="WP_072902479.1">
    <property type="nucleotide sequence ID" value="NZ_FQXB01000006.1"/>
</dbReference>
<evidence type="ECO:0000313" key="2">
    <source>
        <dbReference type="Proteomes" id="UP000184074"/>
    </source>
</evidence>
<accession>A0A1M5SKW7</accession>
<keyword evidence="2" id="KW-1185">Reference proteome</keyword>
<dbReference type="STRING" id="1508389.SAMN05444003_3030"/>
<gene>
    <name evidence="1" type="ORF">SAMN05444003_3030</name>
</gene>
<sequence>MSFGLTKIIGFIFVPLGLAGCIETTDLSSSVVLSPSQNVNAPKASGFVGDIETNDKGVHIVRNHGGGRIISVEAQRRRLLDWGGPVEIRGFCNSACVILTTLPNACVAPRSRIGFHSSNINFGPVGNAQIVRYLRGGVRKKFLEEWQFVPHSDIHHIWGERYAELDRQTKVCGR</sequence>